<gene>
    <name evidence="2" type="ORF">PENTCL1PPCAC_18496</name>
</gene>
<protein>
    <submittedName>
        <fullName evidence="2">Uncharacterized protein</fullName>
    </submittedName>
</protein>
<evidence type="ECO:0000256" key="1">
    <source>
        <dbReference type="SAM" id="SignalP"/>
    </source>
</evidence>
<comment type="caution">
    <text evidence="2">The sequence shown here is derived from an EMBL/GenBank/DDBJ whole genome shotgun (WGS) entry which is preliminary data.</text>
</comment>
<accession>A0AAV5TPQ7</accession>
<evidence type="ECO:0000313" key="2">
    <source>
        <dbReference type="EMBL" id="GMS96321.1"/>
    </source>
</evidence>
<evidence type="ECO:0000313" key="3">
    <source>
        <dbReference type="Proteomes" id="UP001432027"/>
    </source>
</evidence>
<feature type="non-terminal residue" evidence="2">
    <location>
        <position position="1"/>
    </location>
</feature>
<dbReference type="EMBL" id="BTSX01000004">
    <property type="protein sequence ID" value="GMS96321.1"/>
    <property type="molecule type" value="Genomic_DNA"/>
</dbReference>
<dbReference type="AlphaFoldDB" id="A0AAV5TPQ7"/>
<dbReference type="Proteomes" id="UP001432027">
    <property type="component" value="Unassembled WGS sequence"/>
</dbReference>
<keyword evidence="3" id="KW-1185">Reference proteome</keyword>
<feature type="signal peptide" evidence="1">
    <location>
        <begin position="1"/>
        <end position="18"/>
    </location>
</feature>
<sequence length="141" mass="15682">PFFPFLLLLFFEPDFVFVFDPPPSSSSSLPLFFLLLMHQKNCGKPRRITITRTAMTTMNPICVPWSSIIEAVSSLFGSASVGRAAFDLHDAFTFCDLMSEKGTSTVPLEAVHPGLFLARSHVTSSTSLPLSLNQTQFRDHR</sequence>
<organism evidence="2 3">
    <name type="scientific">Pristionchus entomophagus</name>
    <dbReference type="NCBI Taxonomy" id="358040"/>
    <lineage>
        <taxon>Eukaryota</taxon>
        <taxon>Metazoa</taxon>
        <taxon>Ecdysozoa</taxon>
        <taxon>Nematoda</taxon>
        <taxon>Chromadorea</taxon>
        <taxon>Rhabditida</taxon>
        <taxon>Rhabditina</taxon>
        <taxon>Diplogasteromorpha</taxon>
        <taxon>Diplogasteroidea</taxon>
        <taxon>Neodiplogasteridae</taxon>
        <taxon>Pristionchus</taxon>
    </lineage>
</organism>
<proteinExistence type="predicted"/>
<feature type="non-terminal residue" evidence="2">
    <location>
        <position position="141"/>
    </location>
</feature>
<reference evidence="2" key="1">
    <citation type="submission" date="2023-10" db="EMBL/GenBank/DDBJ databases">
        <title>Genome assembly of Pristionchus species.</title>
        <authorList>
            <person name="Yoshida K."/>
            <person name="Sommer R.J."/>
        </authorList>
    </citation>
    <scope>NUCLEOTIDE SEQUENCE</scope>
    <source>
        <strain evidence="2">RS0144</strain>
    </source>
</reference>
<feature type="chain" id="PRO_5043551612" evidence="1">
    <location>
        <begin position="19"/>
        <end position="141"/>
    </location>
</feature>
<name>A0AAV5TPQ7_9BILA</name>
<keyword evidence="1" id="KW-0732">Signal</keyword>